<reference evidence="1" key="1">
    <citation type="submission" date="2025-05" db="UniProtKB">
        <authorList>
            <consortium name="RefSeq"/>
        </authorList>
    </citation>
    <scope>NUCLEOTIDE SEQUENCE [LARGE SCALE GENOMIC DNA]</scope>
</reference>
<gene>
    <name evidence="2" type="primary">LOC136076796</name>
</gene>
<evidence type="ECO:0000313" key="2">
    <source>
        <dbReference type="RefSeq" id="XP_065646320.1"/>
    </source>
</evidence>
<evidence type="ECO:0000313" key="1">
    <source>
        <dbReference type="Proteomes" id="UP001652625"/>
    </source>
</evidence>
<dbReference type="GeneID" id="136076796"/>
<organism evidence="1 2">
    <name type="scientific">Hydra vulgaris</name>
    <name type="common">Hydra</name>
    <name type="synonym">Hydra attenuata</name>
    <dbReference type="NCBI Taxonomy" id="6087"/>
    <lineage>
        <taxon>Eukaryota</taxon>
        <taxon>Metazoa</taxon>
        <taxon>Cnidaria</taxon>
        <taxon>Hydrozoa</taxon>
        <taxon>Hydroidolina</taxon>
        <taxon>Anthoathecata</taxon>
        <taxon>Aplanulata</taxon>
        <taxon>Hydridae</taxon>
        <taxon>Hydra</taxon>
    </lineage>
</organism>
<proteinExistence type="predicted"/>
<sequence>MLNAILYNKRIVELCLKQLLIAILRVMNIILINVAIEVVKYTLPKTSNSPESSTDGSAKKDRLLKLSRQSGNENDFLLELETYYVNLFIECFYESQSSFTDEIKLVADEREWWISIDDGKTTCETSCENYFVNHYIKSGKKLSQLNVVKKF</sequence>
<dbReference type="RefSeq" id="XP_065646320.1">
    <property type="nucleotide sequence ID" value="XM_065790248.1"/>
</dbReference>
<name>A0ABM4BBM3_HYDVU</name>
<protein>
    <submittedName>
        <fullName evidence="2">Uncharacterized protein LOC136076796 isoform X2</fullName>
    </submittedName>
</protein>
<accession>A0ABM4BBM3</accession>
<reference evidence="2" key="2">
    <citation type="submission" date="2025-08" db="UniProtKB">
        <authorList>
            <consortium name="RefSeq"/>
        </authorList>
    </citation>
    <scope>IDENTIFICATION</scope>
</reference>
<dbReference type="Proteomes" id="UP001652625">
    <property type="component" value="Chromosome 02"/>
</dbReference>
<keyword evidence="1" id="KW-1185">Reference proteome</keyword>